<protein>
    <submittedName>
        <fullName evidence="1">Uncharacterized protein</fullName>
    </submittedName>
</protein>
<dbReference type="EMBL" id="BBMT01000009">
    <property type="protein sequence ID" value="GAL36109.1"/>
    <property type="molecule type" value="Genomic_DNA"/>
</dbReference>
<dbReference type="AlphaFoldDB" id="A0A090TBK1"/>
<evidence type="ECO:0000313" key="2">
    <source>
        <dbReference type="Proteomes" id="UP000029224"/>
    </source>
</evidence>
<reference evidence="1 2" key="1">
    <citation type="submission" date="2014-09" db="EMBL/GenBank/DDBJ databases">
        <title>Vibrio maritimus JCM 19240. (C210) whole genome shotgun sequence.</title>
        <authorList>
            <person name="Sawabe T."/>
            <person name="Meirelles P."/>
            <person name="Nakanishi M."/>
            <person name="Sayaka M."/>
            <person name="Hattori M."/>
            <person name="Ohkuma M."/>
        </authorList>
    </citation>
    <scope>NUCLEOTIDE SEQUENCE [LARGE SCALE GENOMIC DNA]</scope>
    <source>
        <strain evidence="1 2">JCM 19240</strain>
    </source>
</reference>
<accession>A0A090TBK1</accession>
<evidence type="ECO:0000313" key="1">
    <source>
        <dbReference type="EMBL" id="GAL36109.1"/>
    </source>
</evidence>
<sequence>MPQSEIIFKAALNAGYKEDGVAFMDYYIEKNTKILKNKLRALKNIALNPNFDSCKYIDNKFSEVLLGSNFSTGKN</sequence>
<comment type="caution">
    <text evidence="1">The sequence shown here is derived from an EMBL/GenBank/DDBJ whole genome shotgun (WGS) entry which is preliminary data.</text>
</comment>
<name>A0A090TBK1_9VIBR</name>
<dbReference type="Proteomes" id="UP000029224">
    <property type="component" value="Unassembled WGS sequence"/>
</dbReference>
<gene>
    <name evidence="1" type="ORF">JCM19240_1551</name>
</gene>
<organism evidence="1 2">
    <name type="scientific">Vibrio maritimus</name>
    <dbReference type="NCBI Taxonomy" id="990268"/>
    <lineage>
        <taxon>Bacteria</taxon>
        <taxon>Pseudomonadati</taxon>
        <taxon>Pseudomonadota</taxon>
        <taxon>Gammaproteobacteria</taxon>
        <taxon>Vibrionales</taxon>
        <taxon>Vibrionaceae</taxon>
        <taxon>Vibrio</taxon>
    </lineage>
</organism>
<proteinExistence type="predicted"/>
<reference evidence="1 2" key="2">
    <citation type="submission" date="2014-09" db="EMBL/GenBank/DDBJ databases">
        <authorList>
            <consortium name="NBRP consortium"/>
            <person name="Sawabe T."/>
            <person name="Meirelles P."/>
            <person name="Nakanishi M."/>
            <person name="Sayaka M."/>
            <person name="Hattori M."/>
            <person name="Ohkuma M."/>
        </authorList>
    </citation>
    <scope>NUCLEOTIDE SEQUENCE [LARGE SCALE GENOMIC DNA]</scope>
    <source>
        <strain evidence="1 2">JCM 19240</strain>
    </source>
</reference>
<keyword evidence="2" id="KW-1185">Reference proteome</keyword>